<dbReference type="CDD" id="cd00093">
    <property type="entry name" value="HTH_XRE"/>
    <property type="match status" value="1"/>
</dbReference>
<evidence type="ECO:0000313" key="2">
    <source>
        <dbReference type="EMBL" id="APT45094.1"/>
    </source>
</evidence>
<dbReference type="SUPFAM" id="SSF47413">
    <property type="entry name" value="lambda repressor-like DNA-binding domains"/>
    <property type="match status" value="1"/>
</dbReference>
<dbReference type="AlphaFoldDB" id="A0A1L6ZF17"/>
<dbReference type="InterPro" id="IPR010982">
    <property type="entry name" value="Lambda_DNA-bd_dom_sf"/>
</dbReference>
<organism evidence="2 3">
    <name type="scientific">Bacillus safensis</name>
    <dbReference type="NCBI Taxonomy" id="561879"/>
    <lineage>
        <taxon>Bacteria</taxon>
        <taxon>Bacillati</taxon>
        <taxon>Bacillota</taxon>
        <taxon>Bacilli</taxon>
        <taxon>Bacillales</taxon>
        <taxon>Bacillaceae</taxon>
        <taxon>Bacillus</taxon>
    </lineage>
</organism>
<dbReference type="GO" id="GO:0003677">
    <property type="term" value="F:DNA binding"/>
    <property type="evidence" value="ECO:0007669"/>
    <property type="project" value="InterPro"/>
</dbReference>
<dbReference type="Proteomes" id="UP000185426">
    <property type="component" value="Chromosome"/>
</dbReference>
<reference evidence="2 3" key="1">
    <citation type="submission" date="2016-05" db="EMBL/GenBank/DDBJ databases">
        <title>Complete Genome and Methylome Analysis of Psychrotrophic Bacterial Isolates from Antarctic Lake Untersee.</title>
        <authorList>
            <person name="Fomenkov A."/>
            <person name="Akimov V.N."/>
            <person name="Vasilyeva L.V."/>
            <person name="Andersen D."/>
            <person name="Vincze T."/>
            <person name="Roberts R.J."/>
        </authorList>
    </citation>
    <scope>NUCLEOTIDE SEQUENCE [LARGE SCALE GENOMIC DNA]</scope>
    <source>
        <strain evidence="2 3">U14-5</strain>
    </source>
</reference>
<dbReference type="RefSeq" id="WP_075621645.1">
    <property type="nucleotide sequence ID" value="NZ_CP015607.1"/>
</dbReference>
<proteinExistence type="predicted"/>
<evidence type="ECO:0000313" key="3">
    <source>
        <dbReference type="Proteomes" id="UP000185426"/>
    </source>
</evidence>
<sequence length="84" mass="9476">MNTDFINVKLTLKHARLLKGLKMKDMAKELNVHVQTYSKMEKFPDTITIGEAKKISEILGMSYDQIFFNSNSTLGRSYSGAVTS</sequence>
<feature type="domain" description="HTH cro/C1-type" evidence="1">
    <location>
        <begin position="12"/>
        <end position="66"/>
    </location>
</feature>
<dbReference type="SMART" id="SM00530">
    <property type="entry name" value="HTH_XRE"/>
    <property type="match status" value="1"/>
</dbReference>
<protein>
    <submittedName>
        <fullName evidence="2">Transcriptional regulator</fullName>
    </submittedName>
</protein>
<name>A0A1L6ZF17_BACIA</name>
<dbReference type="EMBL" id="CP015607">
    <property type="protein sequence ID" value="APT45094.1"/>
    <property type="molecule type" value="Genomic_DNA"/>
</dbReference>
<dbReference type="Gene3D" id="1.10.260.40">
    <property type="entry name" value="lambda repressor-like DNA-binding domains"/>
    <property type="match status" value="1"/>
</dbReference>
<evidence type="ECO:0000259" key="1">
    <source>
        <dbReference type="PROSITE" id="PS50943"/>
    </source>
</evidence>
<dbReference type="Pfam" id="PF01381">
    <property type="entry name" value="HTH_3"/>
    <property type="match status" value="1"/>
</dbReference>
<dbReference type="InterPro" id="IPR001387">
    <property type="entry name" value="Cro/C1-type_HTH"/>
</dbReference>
<dbReference type="PROSITE" id="PS50943">
    <property type="entry name" value="HTH_CROC1"/>
    <property type="match status" value="1"/>
</dbReference>
<gene>
    <name evidence="2" type="ORF">BSA145_03620</name>
</gene>
<accession>A0A1L6ZF17</accession>